<dbReference type="Proteomes" id="UP000015241">
    <property type="component" value="Unassembled WGS sequence"/>
</dbReference>
<evidence type="ECO:0000313" key="1">
    <source>
        <dbReference type="EMBL" id="EPT02368.1"/>
    </source>
</evidence>
<dbReference type="AlphaFoldDB" id="S8ECM2"/>
<dbReference type="InParanoid" id="S8ECM2"/>
<reference evidence="1 2" key="1">
    <citation type="journal article" date="2012" name="Science">
        <title>The Paleozoic origin of enzymatic lignin decomposition reconstructed from 31 fungal genomes.</title>
        <authorList>
            <person name="Floudas D."/>
            <person name="Binder M."/>
            <person name="Riley R."/>
            <person name="Barry K."/>
            <person name="Blanchette R.A."/>
            <person name="Henrissat B."/>
            <person name="Martinez A.T."/>
            <person name="Otillar R."/>
            <person name="Spatafora J.W."/>
            <person name="Yadav J.S."/>
            <person name="Aerts A."/>
            <person name="Benoit I."/>
            <person name="Boyd A."/>
            <person name="Carlson A."/>
            <person name="Copeland A."/>
            <person name="Coutinho P.M."/>
            <person name="de Vries R.P."/>
            <person name="Ferreira P."/>
            <person name="Findley K."/>
            <person name="Foster B."/>
            <person name="Gaskell J."/>
            <person name="Glotzer D."/>
            <person name="Gorecki P."/>
            <person name="Heitman J."/>
            <person name="Hesse C."/>
            <person name="Hori C."/>
            <person name="Igarashi K."/>
            <person name="Jurgens J.A."/>
            <person name="Kallen N."/>
            <person name="Kersten P."/>
            <person name="Kohler A."/>
            <person name="Kuees U."/>
            <person name="Kumar T.K.A."/>
            <person name="Kuo A."/>
            <person name="LaButti K."/>
            <person name="Larrondo L.F."/>
            <person name="Lindquist E."/>
            <person name="Ling A."/>
            <person name="Lombard V."/>
            <person name="Lucas S."/>
            <person name="Lundell T."/>
            <person name="Martin R."/>
            <person name="McLaughlin D.J."/>
            <person name="Morgenstern I."/>
            <person name="Morin E."/>
            <person name="Murat C."/>
            <person name="Nagy L.G."/>
            <person name="Nolan M."/>
            <person name="Ohm R.A."/>
            <person name="Patyshakuliyeva A."/>
            <person name="Rokas A."/>
            <person name="Ruiz-Duenas F.J."/>
            <person name="Sabat G."/>
            <person name="Salamov A."/>
            <person name="Samejima M."/>
            <person name="Schmutz J."/>
            <person name="Slot J.C."/>
            <person name="St John F."/>
            <person name="Stenlid J."/>
            <person name="Sun H."/>
            <person name="Sun S."/>
            <person name="Syed K."/>
            <person name="Tsang A."/>
            <person name="Wiebenga A."/>
            <person name="Young D."/>
            <person name="Pisabarro A."/>
            <person name="Eastwood D.C."/>
            <person name="Martin F."/>
            <person name="Cullen D."/>
            <person name="Grigoriev I.V."/>
            <person name="Hibbett D.S."/>
        </authorList>
    </citation>
    <scope>NUCLEOTIDE SEQUENCE</scope>
    <source>
        <strain evidence="2">FP-58527</strain>
    </source>
</reference>
<accession>S8ECM2</accession>
<dbReference type="HOGENOM" id="CLU_1562901_0_0_1"/>
<name>S8ECM2_FOMSC</name>
<keyword evidence="2" id="KW-1185">Reference proteome</keyword>
<organism evidence="1 2">
    <name type="scientific">Fomitopsis schrenkii</name>
    <name type="common">Brown rot fungus</name>
    <dbReference type="NCBI Taxonomy" id="2126942"/>
    <lineage>
        <taxon>Eukaryota</taxon>
        <taxon>Fungi</taxon>
        <taxon>Dikarya</taxon>
        <taxon>Basidiomycota</taxon>
        <taxon>Agaricomycotina</taxon>
        <taxon>Agaricomycetes</taxon>
        <taxon>Polyporales</taxon>
        <taxon>Fomitopsis</taxon>
    </lineage>
</organism>
<proteinExistence type="predicted"/>
<evidence type="ECO:0000313" key="2">
    <source>
        <dbReference type="Proteomes" id="UP000015241"/>
    </source>
</evidence>
<gene>
    <name evidence="1" type="ORF">FOMPIDRAFT_88963</name>
</gene>
<sequence>MFDLPQLGSGTQRQNRDDLDYFPVVHVTDTAAEICSVLKILLVPRHMADAQIIFDDTVHCAQLAPNYARRTSPRHLSSGPCLLTQIISRLETPGTMNEVPSSRRISRASRTRSRCQIDDQTLYELPRFDTAADRLSTDNLARCTQGKAALCHSWPAFLSDIFDVKEQEKIV</sequence>
<dbReference type="EMBL" id="KE504136">
    <property type="protein sequence ID" value="EPT02368.1"/>
    <property type="molecule type" value="Genomic_DNA"/>
</dbReference>
<protein>
    <submittedName>
        <fullName evidence="1">Uncharacterized protein</fullName>
    </submittedName>
</protein>